<keyword evidence="1" id="KW-0969">Cilium</keyword>
<proteinExistence type="predicted"/>
<evidence type="ECO:0000313" key="2">
    <source>
        <dbReference type="Proteomes" id="UP000046176"/>
    </source>
</evidence>
<organism evidence="1 2">
    <name type="scientific">Neorhizobium galegae bv. officinalis</name>
    <dbReference type="NCBI Taxonomy" id="323656"/>
    <lineage>
        <taxon>Bacteria</taxon>
        <taxon>Pseudomonadati</taxon>
        <taxon>Pseudomonadota</taxon>
        <taxon>Alphaproteobacteria</taxon>
        <taxon>Hyphomicrobiales</taxon>
        <taxon>Rhizobiaceae</taxon>
        <taxon>Rhizobium/Agrobacterium group</taxon>
        <taxon>Neorhizobium</taxon>
    </lineage>
</organism>
<keyword evidence="1" id="KW-0966">Cell projection</keyword>
<dbReference type="InterPro" id="IPR023157">
    <property type="entry name" value="AGR-C-984p-like_sf"/>
</dbReference>
<dbReference type="SUPFAM" id="SSF158837">
    <property type="entry name" value="AGR C 984p-like"/>
    <property type="match status" value="5"/>
</dbReference>
<keyword evidence="1" id="KW-0282">Flagellum</keyword>
<dbReference type="Proteomes" id="UP000046176">
    <property type="component" value="Unassembled WGS sequence"/>
</dbReference>
<dbReference type="OrthoDB" id="7824597at2"/>
<reference evidence="1 2" key="1">
    <citation type="submission" date="2014-08" db="EMBL/GenBank/DDBJ databases">
        <authorList>
            <person name="Chen Y.-H."/>
        </authorList>
    </citation>
    <scope>NUCLEOTIDE SEQUENCE [LARGE SCALE GENOMIC DNA]</scope>
</reference>
<name>A0A0T7F8V4_NEOGA</name>
<accession>A0A0T7F8V4</accession>
<protein>
    <submittedName>
        <fullName evidence="1">Putative flagella associated protein</fullName>
    </submittedName>
</protein>
<sequence>MRQHHSDSWGLSVVSTYLTFDLVNRDMQKSLKTIAGQTMVVSDTKYYQENIGKIKTVDEFLDNYRLYSYAMQAHGLDDMIYAKAFMKQVLESDLSDDNSFANRLTDDRYQNIAAAFNFGVSNGEGAAAQSNGQMEELFDTYDQTIAAQNDVFEDDTRYFKAMLGETGNITNVDQLLANPRLRDYLFTAYGIDTKYYNYNAIRGVLVSDPADPTSFYNTAYGNTLDQHNAMKTEDSELAERLSLSTGIPALQDSITLGQQKKTDLETQISTKQDELNNGGDPAVIQPQIDAMQVELTKTVEAIQKDQATLATSQTRYTELDGRLVPIAQTAERRAELAKLIAAGASDAPYLGLMKSLAEDFNFNADGSVPAGGAVTPEKLLEIVGGFFNKQTRITHAEAMFNQELFEQELKTADNVSDFIDDPRLLKYIRVAFNLDKATVVKSTIEQILTSDLSDPDSYANRFGDTNPEYLDLAKAFNFNTDGTVAAGQAQDELQTSSTRSNYMSRWDDKQEADLDKAIKFYKLDLTAVKTLDDFLSKDAQDSYEFALEAVGLDPATVSKLTIKSALKSDLSDPNSYIYKLKDERFVSLAKLFNFDSKGGVTRQVLLQSNAAITNVAKDYILRKSRFMEGDELKAARAKAQTEAKYYTDAMQRIGSRDELLADRKTLDILLISKGIDPSTVTNDFLKEAFNSDPADPESFVNTQTDKRFAQIVGTFNFDAKGEIDRSSAGEAQNGGEVVATQDLYIRQMLETQQGEENPGVRLALYFERMSDSITDPYVILGDEALMEFFRITFSLPPEIGNMDVDQQAKIVEKKLDLEDLADPEKVRKLVQRFTIMYDLENSVNTASAVSILSGGGGSAGISSDTLWALSQIRMS</sequence>
<evidence type="ECO:0000313" key="1">
    <source>
        <dbReference type="EMBL" id="CDZ31460.1"/>
    </source>
</evidence>
<dbReference type="Pfam" id="PF06748">
    <property type="entry name" value="DUF1217"/>
    <property type="match status" value="4"/>
</dbReference>
<dbReference type="InterPro" id="IPR010626">
    <property type="entry name" value="DUF1217"/>
</dbReference>
<dbReference type="AlphaFoldDB" id="A0A0T7F8V4"/>
<dbReference type="Gene3D" id="1.10.3700.10">
    <property type="entry name" value="AGR C 984p-like"/>
    <property type="match status" value="3"/>
</dbReference>
<dbReference type="EMBL" id="CCRH01000001">
    <property type="protein sequence ID" value="CDZ31460.1"/>
    <property type="molecule type" value="Genomic_DNA"/>
</dbReference>
<gene>
    <name evidence="1" type="ORF">NGAL_HAMBI1145_02220</name>
</gene>